<dbReference type="SMART" id="SM00114">
    <property type="entry name" value="CARD"/>
    <property type="match status" value="1"/>
</dbReference>
<dbReference type="InterPro" id="IPR027417">
    <property type="entry name" value="P-loop_NTPase"/>
</dbReference>
<dbReference type="PANTHER" id="PTHR15034">
    <property type="entry name" value="DEATH DOMAIN-CONTAINING PROTEIN CRADD"/>
    <property type="match status" value="1"/>
</dbReference>
<dbReference type="Proteomes" id="UP000838412">
    <property type="component" value="Chromosome 14"/>
</dbReference>
<dbReference type="FunFam" id="1.10.533.10:FF:000081">
    <property type="entry name" value="Apoptotic protease-activating factor 1"/>
    <property type="match status" value="1"/>
</dbReference>
<dbReference type="PROSITE" id="PS50209">
    <property type="entry name" value="CARD"/>
    <property type="match status" value="1"/>
</dbReference>
<gene>
    <name evidence="2" type="primary">Hypp7352</name>
    <name evidence="2" type="ORF">BLAG_LOCUS7242</name>
</gene>
<accession>A0A8K0EB11</accession>
<dbReference type="InterPro" id="IPR011029">
    <property type="entry name" value="DEATH-like_dom_sf"/>
</dbReference>
<proteinExistence type="predicted"/>
<dbReference type="SUPFAM" id="SSF52540">
    <property type="entry name" value="P-loop containing nucleoside triphosphate hydrolases"/>
    <property type="match status" value="1"/>
</dbReference>
<dbReference type="InterPro" id="IPR037939">
    <property type="entry name" value="CRADD"/>
</dbReference>
<dbReference type="CDD" id="cd01671">
    <property type="entry name" value="CARD"/>
    <property type="match status" value="1"/>
</dbReference>
<dbReference type="GO" id="GO:0002020">
    <property type="term" value="F:protease binding"/>
    <property type="evidence" value="ECO:0007669"/>
    <property type="project" value="InterPro"/>
</dbReference>
<dbReference type="Pfam" id="PF00619">
    <property type="entry name" value="CARD"/>
    <property type="match status" value="1"/>
</dbReference>
<dbReference type="SUPFAM" id="SSF47986">
    <property type="entry name" value="DEATH domain"/>
    <property type="match status" value="1"/>
</dbReference>
<dbReference type="InterPro" id="IPR001315">
    <property type="entry name" value="CARD"/>
</dbReference>
<reference evidence="2" key="1">
    <citation type="submission" date="2022-01" db="EMBL/GenBank/DDBJ databases">
        <authorList>
            <person name="Braso-Vives M."/>
        </authorList>
    </citation>
    <scope>NUCLEOTIDE SEQUENCE</scope>
</reference>
<dbReference type="OrthoDB" id="6162777at2759"/>
<dbReference type="GO" id="GO:0042981">
    <property type="term" value="P:regulation of apoptotic process"/>
    <property type="evidence" value="ECO:0007669"/>
    <property type="project" value="InterPro"/>
</dbReference>
<organism evidence="2 3">
    <name type="scientific">Branchiostoma lanceolatum</name>
    <name type="common">Common lancelet</name>
    <name type="synonym">Amphioxus lanceolatum</name>
    <dbReference type="NCBI Taxonomy" id="7740"/>
    <lineage>
        <taxon>Eukaryota</taxon>
        <taxon>Metazoa</taxon>
        <taxon>Chordata</taxon>
        <taxon>Cephalochordata</taxon>
        <taxon>Leptocardii</taxon>
        <taxon>Amphioxiformes</taxon>
        <taxon>Branchiostomatidae</taxon>
        <taxon>Branchiostoma</taxon>
    </lineage>
</organism>
<name>A0A8K0EB11_BRALA</name>
<sequence>MCTAEGWRKVRWSPGDVKVNSDFHVTRPAEKRKYRAVAILGTVESSEKGRLPANRTNVLFLGDKRAGKTSLKRHLSDDGFDPEESSTIGIERELVQAEEVNEDWTELVVDLLTNLLRMPVQDGALVPLTLMEKLCMSLNAPFEEVIIILRQYDIICPILCSPEDEDTAYAKYYIIPLKLRRLDRKRKVVEVEEGILSSDPEDDDSAWLPFWQNQQTDVRFYFNFKEFNPDAVFIRLLARCLYVSQRSHDMSNRRNVYSDAGRFYLSNDFYFKIELCSPSDDQNLVQVTIGRAPESGVRELLYRIYRDIKDICSRDFPYVSYTFGIQCEACRHDTGTPEDQLGQREHPRHILNIVTHEEDFPSDDVARLLCERQVHEVDFRRWPDTIRVIEDSLLVSQSDIERGRSMEMTEAHRKLLTKNRLQLLRNVIPDDVIKYLIQDDVMSNQYAEEVRDQPTTRGRVGMVLDHLPRRSDAAFYSFKRALQRTKQKHVAKLLEE</sequence>
<protein>
    <submittedName>
        <fullName evidence="2">Hypp7352 protein</fullName>
    </submittedName>
</protein>
<dbReference type="AlphaFoldDB" id="A0A8K0EB11"/>
<dbReference type="Gene3D" id="3.40.50.300">
    <property type="entry name" value="P-loop containing nucleotide triphosphate hydrolases"/>
    <property type="match status" value="1"/>
</dbReference>
<feature type="domain" description="CARD" evidence="1">
    <location>
        <begin position="408"/>
        <end position="496"/>
    </location>
</feature>
<evidence type="ECO:0000313" key="2">
    <source>
        <dbReference type="EMBL" id="CAH1244653.1"/>
    </source>
</evidence>
<dbReference type="EMBL" id="OV696699">
    <property type="protein sequence ID" value="CAH1244653.1"/>
    <property type="molecule type" value="Genomic_DNA"/>
</dbReference>
<evidence type="ECO:0000259" key="1">
    <source>
        <dbReference type="PROSITE" id="PS50209"/>
    </source>
</evidence>
<dbReference type="Gene3D" id="1.10.533.10">
    <property type="entry name" value="Death Domain, Fas"/>
    <property type="match status" value="1"/>
</dbReference>
<keyword evidence="3" id="KW-1185">Reference proteome</keyword>
<evidence type="ECO:0000313" key="3">
    <source>
        <dbReference type="Proteomes" id="UP000838412"/>
    </source>
</evidence>
<dbReference type="PANTHER" id="PTHR15034:SF5">
    <property type="entry name" value="DEATH DOMAIN-CONTAINING PROTEIN CRADD"/>
    <property type="match status" value="1"/>
</dbReference>
<dbReference type="GO" id="GO:0070513">
    <property type="term" value="F:death domain binding"/>
    <property type="evidence" value="ECO:0007669"/>
    <property type="project" value="InterPro"/>
</dbReference>